<feature type="non-terminal residue" evidence="1">
    <location>
        <position position="252"/>
    </location>
</feature>
<protein>
    <submittedName>
        <fullName evidence="1">Uncharacterized protein</fullName>
    </submittedName>
</protein>
<dbReference type="Pfam" id="PF07914">
    <property type="entry name" value="DUF1679"/>
    <property type="match status" value="1"/>
</dbReference>
<gene>
    <name evidence="1" type="ORF">PMAYCL1PPCAC_32064</name>
</gene>
<reference evidence="2" key="1">
    <citation type="submission" date="2022-10" db="EMBL/GenBank/DDBJ databases">
        <title>Genome assembly of Pristionchus species.</title>
        <authorList>
            <person name="Yoshida K."/>
            <person name="Sommer R.J."/>
        </authorList>
    </citation>
    <scope>NUCLEOTIDE SEQUENCE [LARGE SCALE GENOMIC DNA]</scope>
    <source>
        <strain evidence="2">RS5460</strain>
    </source>
</reference>
<dbReference type="Proteomes" id="UP001328107">
    <property type="component" value="Unassembled WGS sequence"/>
</dbReference>
<dbReference type="AlphaFoldDB" id="A0AAN5DHE4"/>
<evidence type="ECO:0000313" key="1">
    <source>
        <dbReference type="EMBL" id="GMR61869.1"/>
    </source>
</evidence>
<feature type="non-terminal residue" evidence="1">
    <location>
        <position position="1"/>
    </location>
</feature>
<comment type="caution">
    <text evidence="1">The sequence shown here is derived from an EMBL/GenBank/DDBJ whole genome shotgun (WGS) entry which is preliminary data.</text>
</comment>
<dbReference type="SUPFAM" id="SSF56112">
    <property type="entry name" value="Protein kinase-like (PK-like)"/>
    <property type="match status" value="1"/>
</dbReference>
<proteinExistence type="predicted"/>
<sequence>GFTSRCTLITCDWVGGEWDENLPKRAILKISSVLPMRRVIEALPKEERMFDSEEAWAALEAQFCEGHNTEIDTYKFFAEFEHLAVPKMFFGYPFDANSTIYGQICMEFVENSAMMSFTEAAPLKLLKQIARALGKVQACSVNKNATSPQFTKDMLGDFAKTMNSEAYTNAFNLLKSYDSSPRMCEAIENVEKLLPDYYGSNLMSTIHKQMKYRPVLVSGETDHFIVFQFTHHGVGVEDLLRIQMYSQLTKDR</sequence>
<dbReference type="InterPro" id="IPR012877">
    <property type="entry name" value="Dhs-27"/>
</dbReference>
<evidence type="ECO:0000313" key="2">
    <source>
        <dbReference type="Proteomes" id="UP001328107"/>
    </source>
</evidence>
<organism evidence="1 2">
    <name type="scientific">Pristionchus mayeri</name>
    <dbReference type="NCBI Taxonomy" id="1317129"/>
    <lineage>
        <taxon>Eukaryota</taxon>
        <taxon>Metazoa</taxon>
        <taxon>Ecdysozoa</taxon>
        <taxon>Nematoda</taxon>
        <taxon>Chromadorea</taxon>
        <taxon>Rhabditida</taxon>
        <taxon>Rhabditina</taxon>
        <taxon>Diplogasteromorpha</taxon>
        <taxon>Diplogasteroidea</taxon>
        <taxon>Neodiplogasteridae</taxon>
        <taxon>Pristionchus</taxon>
    </lineage>
</organism>
<dbReference type="PANTHER" id="PTHR23020:SF8">
    <property type="entry name" value="CHK KINASE-LIKE DOMAIN-CONTAINING PROTEIN"/>
    <property type="match status" value="1"/>
</dbReference>
<keyword evidence="2" id="KW-1185">Reference proteome</keyword>
<accession>A0AAN5DHE4</accession>
<dbReference type="InterPro" id="IPR052961">
    <property type="entry name" value="Oxido-Kinase-like_Enzymes"/>
</dbReference>
<dbReference type="PANTHER" id="PTHR23020">
    <property type="entry name" value="UNCHARACTERIZED NUCLEAR HORMONE RECEPTOR-RELATED"/>
    <property type="match status" value="1"/>
</dbReference>
<name>A0AAN5DHE4_9BILA</name>
<dbReference type="InterPro" id="IPR011009">
    <property type="entry name" value="Kinase-like_dom_sf"/>
</dbReference>
<dbReference type="EMBL" id="BTRK01000006">
    <property type="protein sequence ID" value="GMR61869.1"/>
    <property type="molecule type" value="Genomic_DNA"/>
</dbReference>